<dbReference type="EMBL" id="BMFD01000012">
    <property type="protein sequence ID" value="GGC48487.1"/>
    <property type="molecule type" value="Genomic_DNA"/>
</dbReference>
<organism evidence="9 10">
    <name type="scientific">Belliella aquatica</name>
    <dbReference type="NCBI Taxonomy" id="1323734"/>
    <lineage>
        <taxon>Bacteria</taxon>
        <taxon>Pseudomonadati</taxon>
        <taxon>Bacteroidota</taxon>
        <taxon>Cytophagia</taxon>
        <taxon>Cytophagales</taxon>
        <taxon>Cyclobacteriaceae</taxon>
        <taxon>Belliella</taxon>
    </lineage>
</organism>
<comment type="similarity">
    <text evidence="7">Belongs to the class-I aminoacyl-tRNA synthetase family.</text>
</comment>
<dbReference type="Proteomes" id="UP000635885">
    <property type="component" value="Unassembled WGS sequence"/>
</dbReference>
<protein>
    <recommendedName>
        <fullName evidence="8">Glutamyl/glutaminyl-tRNA synthetase class Ib catalytic domain-containing protein</fullName>
    </recommendedName>
</protein>
<evidence type="ECO:0000256" key="6">
    <source>
        <dbReference type="ARBA" id="ARBA00023146"/>
    </source>
</evidence>
<name>A0ABQ1MXE1_9BACT</name>
<evidence type="ECO:0000256" key="4">
    <source>
        <dbReference type="ARBA" id="ARBA00022833"/>
    </source>
</evidence>
<dbReference type="RefSeq" id="WP_188443792.1">
    <property type="nucleotide sequence ID" value="NZ_BMFD01000012.1"/>
</dbReference>
<dbReference type="PANTHER" id="PTHR43311:SF1">
    <property type="entry name" value="GLUTAMYL-Q TRNA(ASP) SYNTHETASE"/>
    <property type="match status" value="1"/>
</dbReference>
<evidence type="ECO:0000256" key="7">
    <source>
        <dbReference type="RuleBase" id="RU363037"/>
    </source>
</evidence>
<evidence type="ECO:0000256" key="3">
    <source>
        <dbReference type="ARBA" id="ARBA00022741"/>
    </source>
</evidence>
<keyword evidence="3 7" id="KW-0547">Nucleotide-binding</keyword>
<dbReference type="InterPro" id="IPR001412">
    <property type="entry name" value="aa-tRNA-synth_I_CS"/>
</dbReference>
<dbReference type="InterPro" id="IPR000924">
    <property type="entry name" value="Glu/Gln-tRNA-synth"/>
</dbReference>
<accession>A0ABQ1MXE1</accession>
<dbReference type="PROSITE" id="PS00178">
    <property type="entry name" value="AA_TRNA_LIGASE_I"/>
    <property type="match status" value="1"/>
</dbReference>
<keyword evidence="10" id="KW-1185">Reference proteome</keyword>
<dbReference type="Pfam" id="PF00749">
    <property type="entry name" value="tRNA-synt_1c"/>
    <property type="match status" value="1"/>
</dbReference>
<feature type="domain" description="Glutamyl/glutaminyl-tRNA synthetase class Ib catalytic" evidence="8">
    <location>
        <begin position="7"/>
        <end position="277"/>
    </location>
</feature>
<dbReference type="InterPro" id="IPR020058">
    <property type="entry name" value="Glu/Gln-tRNA-synth_Ib_cat-dom"/>
</dbReference>
<reference evidence="10" key="1">
    <citation type="journal article" date="2019" name="Int. J. Syst. Evol. Microbiol.">
        <title>The Global Catalogue of Microorganisms (GCM) 10K type strain sequencing project: providing services to taxonomists for standard genome sequencing and annotation.</title>
        <authorList>
            <consortium name="The Broad Institute Genomics Platform"/>
            <consortium name="The Broad Institute Genome Sequencing Center for Infectious Disease"/>
            <person name="Wu L."/>
            <person name="Ma J."/>
        </authorList>
    </citation>
    <scope>NUCLEOTIDE SEQUENCE [LARGE SCALE GENOMIC DNA]</scope>
    <source>
        <strain evidence="10">CGMCC 1.12479</strain>
    </source>
</reference>
<evidence type="ECO:0000256" key="2">
    <source>
        <dbReference type="ARBA" id="ARBA00022723"/>
    </source>
</evidence>
<keyword evidence="6 7" id="KW-0030">Aminoacyl-tRNA synthetase</keyword>
<dbReference type="PRINTS" id="PR00987">
    <property type="entry name" value="TRNASYNTHGLU"/>
</dbReference>
<comment type="caution">
    <text evidence="9">The sequence shown here is derived from an EMBL/GenBank/DDBJ whole genome shotgun (WGS) entry which is preliminary data.</text>
</comment>
<dbReference type="SUPFAM" id="SSF52374">
    <property type="entry name" value="Nucleotidylyl transferase"/>
    <property type="match status" value="1"/>
</dbReference>
<dbReference type="PANTHER" id="PTHR43311">
    <property type="entry name" value="GLUTAMATE--TRNA LIGASE"/>
    <property type="match status" value="1"/>
</dbReference>
<keyword evidence="5 7" id="KW-0067">ATP-binding</keyword>
<keyword evidence="2" id="KW-0479">Metal-binding</keyword>
<evidence type="ECO:0000313" key="10">
    <source>
        <dbReference type="Proteomes" id="UP000635885"/>
    </source>
</evidence>
<evidence type="ECO:0000313" key="9">
    <source>
        <dbReference type="EMBL" id="GGC48487.1"/>
    </source>
</evidence>
<keyword evidence="7" id="KW-0648">Protein biosynthesis</keyword>
<dbReference type="Gene3D" id="3.40.50.620">
    <property type="entry name" value="HUPs"/>
    <property type="match status" value="1"/>
</dbReference>
<evidence type="ECO:0000259" key="8">
    <source>
        <dbReference type="Pfam" id="PF00749"/>
    </source>
</evidence>
<keyword evidence="4" id="KW-0862">Zinc</keyword>
<evidence type="ECO:0000256" key="5">
    <source>
        <dbReference type="ARBA" id="ARBA00022840"/>
    </source>
</evidence>
<dbReference type="InterPro" id="IPR014729">
    <property type="entry name" value="Rossmann-like_a/b/a_fold"/>
</dbReference>
<sequence>MDKFKLTRFAPTPSGFLHLGNIYSFLITKVLAEKHGAKILLRIDDLDQERVKKKYTQDIFDSLDFMGLSYDLGPKNLKDFEQNFSCLKRITLYQKHIEELIKRKAIFACDCSRNKIEKMHPKGFYTGFCKKRNLPMNTSGSTLRINTPVNQKIKIQTLEGIQESEILGILRDFVIKKKDGIPAYQLQSISDDIHYGVDLIVRGNDLFGSSIAQTFLASQLDKNGLNQITFHHHDLIFGKKNQKLSKTTGDASIQFLRKSGMKKEGVFELLGKMAGFPQPIKSFEEFSKAYLADMIIQKSDSKKS</sequence>
<proteinExistence type="inferred from homology"/>
<dbReference type="InterPro" id="IPR049940">
    <property type="entry name" value="GluQ/Sye"/>
</dbReference>
<evidence type="ECO:0000256" key="1">
    <source>
        <dbReference type="ARBA" id="ARBA00022598"/>
    </source>
</evidence>
<keyword evidence="1 7" id="KW-0436">Ligase</keyword>
<gene>
    <name evidence="9" type="ORF">GCM10010993_28720</name>
</gene>